<dbReference type="Pfam" id="PF14289">
    <property type="entry name" value="DUF4369"/>
    <property type="match status" value="1"/>
</dbReference>
<keyword evidence="2" id="KW-0201">Cytochrome c-type biogenesis</keyword>
<proteinExistence type="predicted"/>
<dbReference type="InterPro" id="IPR017937">
    <property type="entry name" value="Thioredoxin_CS"/>
</dbReference>
<name>A0A0B8T719_9SPHI</name>
<protein>
    <submittedName>
        <fullName evidence="8">Alkyl hydroperoxide reductase/thiol specific antioxidant/Mal allergen</fullName>
    </submittedName>
</protein>
<dbReference type="PANTHER" id="PTHR42852:SF6">
    <property type="entry name" value="THIOL:DISULFIDE INTERCHANGE PROTEIN DSBE"/>
    <property type="match status" value="1"/>
</dbReference>
<feature type="signal peptide" evidence="6">
    <location>
        <begin position="1"/>
        <end position="24"/>
    </location>
</feature>
<evidence type="ECO:0000256" key="3">
    <source>
        <dbReference type="ARBA" id="ARBA00023157"/>
    </source>
</evidence>
<keyword evidence="6" id="KW-0732">Signal</keyword>
<dbReference type="PROSITE" id="PS00194">
    <property type="entry name" value="THIOREDOXIN_1"/>
    <property type="match status" value="1"/>
</dbReference>
<accession>A0A0B8T719</accession>
<dbReference type="Gene3D" id="3.40.30.10">
    <property type="entry name" value="Glutaredoxin"/>
    <property type="match status" value="1"/>
</dbReference>
<sequence length="408" mass="46708">MNRKNYCYAFITSLCYFLFLEVFAQGNSPKFTISGYVAEKDGVKVMLRYWNPEDKEIQHITEVNNGKFSFSGSLDEPVVGYLVNGKKGTFVVDYNGPLVGTIYLEPTEMVVNLDHENFQKIRVEGSGLNLQMLALQQQKQEQIVAIDSLNKRREDLAKQLETQDSIIRKRLDNEMNIVNEESYKQLHKMYLKDKNFAVENPSSFASIFLLRSLVPAGVFDHQILLSVYSGLDAEIQLSKGGQRFLESIQDSRTLKIGQLAEDITFKSVDGRILHLSDLKNKKVVLLDFWASWCVPCRQQSSGLKNLYRKYNTTDLEIISISLDDKPELWKKAIRDDELFMWTHALSSELVNPEKGKGITANNLRKRYEINGIPYYLIIDKDGIIQVISNNVDEGGEVLRWLDEHLGSL</sequence>
<keyword evidence="3" id="KW-1015">Disulfide bond</keyword>
<reference evidence="9" key="1">
    <citation type="submission" date="2014-04" db="EMBL/GenBank/DDBJ databases">
        <title>Whole-Genome optical mapping and complete genome sequence of Sphingobacterium deserti sp. nov., a new spaces isolated from desert in the west of China.</title>
        <authorList>
            <person name="Teng C."/>
            <person name="Zhou Z."/>
            <person name="Li X."/>
            <person name="Chen M."/>
            <person name="Lin M."/>
            <person name="Wang L."/>
            <person name="Su S."/>
            <person name="Zhang C."/>
            <person name="Zhang W."/>
        </authorList>
    </citation>
    <scope>NUCLEOTIDE SEQUENCE [LARGE SCALE GENOMIC DNA]</scope>
    <source>
        <strain evidence="9">ACCC05744</strain>
    </source>
</reference>
<dbReference type="Proteomes" id="UP000031802">
    <property type="component" value="Unassembled WGS sequence"/>
</dbReference>
<dbReference type="GO" id="GO:0017004">
    <property type="term" value="P:cytochrome complex assembly"/>
    <property type="evidence" value="ECO:0007669"/>
    <property type="project" value="UniProtKB-KW"/>
</dbReference>
<feature type="domain" description="Thioredoxin" evidence="7">
    <location>
        <begin position="254"/>
        <end position="406"/>
    </location>
</feature>
<evidence type="ECO:0000259" key="7">
    <source>
        <dbReference type="PROSITE" id="PS51352"/>
    </source>
</evidence>
<reference evidence="8 9" key="2">
    <citation type="journal article" date="2015" name="PLoS ONE">
        <title>Whole-Genome Optical Mapping and Finished Genome Sequence of Sphingobacterium deserti sp. nov., a New Species Isolated from the Western Desert of China.</title>
        <authorList>
            <person name="Teng C."/>
            <person name="Zhou Z."/>
            <person name="Molnar I."/>
            <person name="Li X."/>
            <person name="Tang R."/>
            <person name="Chen M."/>
            <person name="Wang L."/>
            <person name="Su S."/>
            <person name="Zhang W."/>
            <person name="Lin M."/>
        </authorList>
    </citation>
    <scope>NUCLEOTIDE SEQUENCE [LARGE SCALE GENOMIC DNA]</scope>
    <source>
        <strain evidence="9">ACCC05744</strain>
    </source>
</reference>
<dbReference type="InterPro" id="IPR012336">
    <property type="entry name" value="Thioredoxin-like_fold"/>
</dbReference>
<dbReference type="OrthoDB" id="750178at2"/>
<gene>
    <name evidence="8" type="ORF">DI53_2866</name>
</gene>
<comment type="subcellular location">
    <subcellularLocation>
        <location evidence="1">Cell envelope</location>
    </subcellularLocation>
</comment>
<dbReference type="InterPro" id="IPR025380">
    <property type="entry name" value="DUF4369"/>
</dbReference>
<evidence type="ECO:0000313" key="8">
    <source>
        <dbReference type="EMBL" id="KGE13335.1"/>
    </source>
</evidence>
<evidence type="ECO:0000256" key="4">
    <source>
        <dbReference type="ARBA" id="ARBA00023284"/>
    </source>
</evidence>
<feature type="coiled-coil region" evidence="5">
    <location>
        <begin position="132"/>
        <end position="166"/>
    </location>
</feature>
<dbReference type="GO" id="GO:0030313">
    <property type="term" value="C:cell envelope"/>
    <property type="evidence" value="ECO:0007669"/>
    <property type="project" value="UniProtKB-SubCell"/>
</dbReference>
<dbReference type="InterPro" id="IPR013766">
    <property type="entry name" value="Thioredoxin_domain"/>
</dbReference>
<evidence type="ECO:0000256" key="6">
    <source>
        <dbReference type="SAM" id="SignalP"/>
    </source>
</evidence>
<dbReference type="CDD" id="cd02966">
    <property type="entry name" value="TlpA_like_family"/>
    <property type="match status" value="1"/>
</dbReference>
<evidence type="ECO:0000256" key="2">
    <source>
        <dbReference type="ARBA" id="ARBA00022748"/>
    </source>
</evidence>
<dbReference type="PANTHER" id="PTHR42852">
    <property type="entry name" value="THIOL:DISULFIDE INTERCHANGE PROTEIN DSBE"/>
    <property type="match status" value="1"/>
</dbReference>
<dbReference type="eggNOG" id="COG0526">
    <property type="taxonomic scope" value="Bacteria"/>
</dbReference>
<evidence type="ECO:0000313" key="9">
    <source>
        <dbReference type="Proteomes" id="UP000031802"/>
    </source>
</evidence>
<keyword evidence="4" id="KW-0676">Redox-active center</keyword>
<dbReference type="AlphaFoldDB" id="A0A0B8T719"/>
<dbReference type="InterPro" id="IPR036249">
    <property type="entry name" value="Thioredoxin-like_sf"/>
</dbReference>
<dbReference type="PATRIC" id="fig|1229276.3.peg.2961"/>
<evidence type="ECO:0000256" key="5">
    <source>
        <dbReference type="SAM" id="Coils"/>
    </source>
</evidence>
<keyword evidence="9" id="KW-1185">Reference proteome</keyword>
<dbReference type="EMBL" id="JJMU01000053">
    <property type="protein sequence ID" value="KGE13335.1"/>
    <property type="molecule type" value="Genomic_DNA"/>
</dbReference>
<comment type="caution">
    <text evidence="8">The sequence shown here is derived from an EMBL/GenBank/DDBJ whole genome shotgun (WGS) entry which is preliminary data.</text>
</comment>
<dbReference type="PROSITE" id="PS51352">
    <property type="entry name" value="THIOREDOXIN_2"/>
    <property type="match status" value="1"/>
</dbReference>
<keyword evidence="5" id="KW-0175">Coiled coil</keyword>
<feature type="chain" id="PRO_5002124232" evidence="6">
    <location>
        <begin position="25"/>
        <end position="408"/>
    </location>
</feature>
<dbReference type="SUPFAM" id="SSF52833">
    <property type="entry name" value="Thioredoxin-like"/>
    <property type="match status" value="1"/>
</dbReference>
<dbReference type="Pfam" id="PF13905">
    <property type="entry name" value="Thioredoxin_8"/>
    <property type="match status" value="1"/>
</dbReference>
<dbReference type="STRING" id="1229276.DI53_2866"/>
<dbReference type="InterPro" id="IPR050553">
    <property type="entry name" value="Thioredoxin_ResA/DsbE_sf"/>
</dbReference>
<organism evidence="8 9">
    <name type="scientific">Sphingobacterium deserti</name>
    <dbReference type="NCBI Taxonomy" id="1229276"/>
    <lineage>
        <taxon>Bacteria</taxon>
        <taxon>Pseudomonadati</taxon>
        <taxon>Bacteroidota</taxon>
        <taxon>Sphingobacteriia</taxon>
        <taxon>Sphingobacteriales</taxon>
        <taxon>Sphingobacteriaceae</taxon>
        <taxon>Sphingobacterium</taxon>
    </lineage>
</organism>
<dbReference type="RefSeq" id="WP_052072412.1">
    <property type="nucleotide sequence ID" value="NZ_JJMU01000053.1"/>
</dbReference>
<evidence type="ECO:0000256" key="1">
    <source>
        <dbReference type="ARBA" id="ARBA00004196"/>
    </source>
</evidence>